<dbReference type="GO" id="GO:0016887">
    <property type="term" value="F:ATP hydrolysis activity"/>
    <property type="evidence" value="ECO:0007669"/>
    <property type="project" value="InterPro"/>
</dbReference>
<dbReference type="InterPro" id="IPR027417">
    <property type="entry name" value="P-loop_NTPase"/>
</dbReference>
<evidence type="ECO:0000256" key="10">
    <source>
        <dbReference type="ARBA" id="ARBA00023136"/>
    </source>
</evidence>
<feature type="transmembrane region" description="Helical" evidence="11">
    <location>
        <begin position="144"/>
        <end position="161"/>
    </location>
</feature>
<dbReference type="PANTHER" id="PTHR43297">
    <property type="entry name" value="OLIGOPEPTIDE TRANSPORT ATP-BINDING PROTEIN APPD"/>
    <property type="match status" value="1"/>
</dbReference>
<evidence type="ECO:0000313" key="15">
    <source>
        <dbReference type="EMBL" id="MCD5314097.1"/>
    </source>
</evidence>
<feature type="transmembrane region" description="Helical" evidence="11">
    <location>
        <begin position="83"/>
        <end position="107"/>
    </location>
</feature>
<dbReference type="RefSeq" id="WP_231446337.1">
    <property type="nucleotide sequence ID" value="NZ_JAJOMB010000014.1"/>
</dbReference>
<dbReference type="Gene3D" id="1.10.3720.10">
    <property type="entry name" value="MetI-like"/>
    <property type="match status" value="1"/>
</dbReference>
<dbReference type="Gene3D" id="3.40.50.300">
    <property type="entry name" value="P-loop containing nucleotide triphosphate hydrolases"/>
    <property type="match status" value="1"/>
</dbReference>
<evidence type="ECO:0000259" key="13">
    <source>
        <dbReference type="PROSITE" id="PS50893"/>
    </source>
</evidence>
<evidence type="ECO:0000313" key="16">
    <source>
        <dbReference type="Proteomes" id="UP001138997"/>
    </source>
</evidence>
<dbReference type="Proteomes" id="UP001138997">
    <property type="component" value="Unassembled WGS sequence"/>
</dbReference>
<feature type="region of interest" description="Disordered" evidence="12">
    <location>
        <begin position="277"/>
        <end position="296"/>
    </location>
</feature>
<dbReference type="PROSITE" id="PS50928">
    <property type="entry name" value="ABC_TM1"/>
    <property type="match status" value="1"/>
</dbReference>
<dbReference type="InterPro" id="IPR035906">
    <property type="entry name" value="MetI-like_sf"/>
</dbReference>
<dbReference type="Pfam" id="PF00005">
    <property type="entry name" value="ABC_tran"/>
    <property type="match status" value="1"/>
</dbReference>
<comment type="similarity">
    <text evidence="3">Belongs to the ABC transporter superfamily.</text>
</comment>
<feature type="transmembrane region" description="Helical" evidence="11">
    <location>
        <begin position="114"/>
        <end position="138"/>
    </location>
</feature>
<feature type="transmembrane region" description="Helical" evidence="11">
    <location>
        <begin position="249"/>
        <end position="270"/>
    </location>
</feature>
<evidence type="ECO:0000256" key="6">
    <source>
        <dbReference type="ARBA" id="ARBA00022692"/>
    </source>
</evidence>
<dbReference type="PANTHER" id="PTHR43297:SF2">
    <property type="entry name" value="DIPEPTIDE TRANSPORT ATP-BINDING PROTEIN DPPD"/>
    <property type="match status" value="1"/>
</dbReference>
<dbReference type="Pfam" id="PF00528">
    <property type="entry name" value="BPD_transp_1"/>
    <property type="match status" value="1"/>
</dbReference>
<dbReference type="AlphaFoldDB" id="A0A9X1SVK4"/>
<keyword evidence="9 11" id="KW-1133">Transmembrane helix</keyword>
<feature type="domain" description="ABC transmembrane type-1" evidence="14">
    <location>
        <begin position="79"/>
        <end position="267"/>
    </location>
</feature>
<gene>
    <name evidence="15" type="ORF">LR394_24620</name>
</gene>
<accession>A0A9X1SVK4</accession>
<dbReference type="InterPro" id="IPR000515">
    <property type="entry name" value="MetI-like"/>
</dbReference>
<evidence type="ECO:0000256" key="11">
    <source>
        <dbReference type="RuleBase" id="RU363032"/>
    </source>
</evidence>
<dbReference type="SMART" id="SM00382">
    <property type="entry name" value="AAA"/>
    <property type="match status" value="1"/>
</dbReference>
<reference evidence="15" key="1">
    <citation type="submission" date="2021-11" db="EMBL/GenBank/DDBJ databases">
        <title>Streptomyces corallinus and Kineosporia corallina sp. nov., two new coral-derived marine actinobacteria.</title>
        <authorList>
            <person name="Buangrab K."/>
            <person name="Sutthacheep M."/>
            <person name="Yeemin T."/>
            <person name="Harunari E."/>
            <person name="Igarashi Y."/>
            <person name="Sripreechasak P."/>
            <person name="Kanchanasin P."/>
            <person name="Tanasupawat S."/>
            <person name="Phongsopitanun W."/>
        </authorList>
    </citation>
    <scope>NUCLEOTIDE SEQUENCE</scope>
    <source>
        <strain evidence="15">JCM 31032</strain>
    </source>
</reference>
<dbReference type="InterPro" id="IPR017871">
    <property type="entry name" value="ABC_transporter-like_CS"/>
</dbReference>
<dbReference type="PROSITE" id="PS50893">
    <property type="entry name" value="ABC_TRANSPORTER_2"/>
    <property type="match status" value="1"/>
</dbReference>
<keyword evidence="7" id="KW-0547">Nucleotide-binding</keyword>
<dbReference type="EMBL" id="JAJOMB010000014">
    <property type="protein sequence ID" value="MCD5314097.1"/>
    <property type="molecule type" value="Genomic_DNA"/>
</dbReference>
<dbReference type="CDD" id="cd06261">
    <property type="entry name" value="TM_PBP2"/>
    <property type="match status" value="1"/>
</dbReference>
<evidence type="ECO:0000256" key="8">
    <source>
        <dbReference type="ARBA" id="ARBA00022840"/>
    </source>
</evidence>
<evidence type="ECO:0000256" key="12">
    <source>
        <dbReference type="SAM" id="MobiDB-lite"/>
    </source>
</evidence>
<dbReference type="GO" id="GO:0005524">
    <property type="term" value="F:ATP binding"/>
    <property type="evidence" value="ECO:0007669"/>
    <property type="project" value="UniProtKB-KW"/>
</dbReference>
<evidence type="ECO:0000259" key="14">
    <source>
        <dbReference type="PROSITE" id="PS50928"/>
    </source>
</evidence>
<sequence>MTPKSQPGLGRRLLRNPLAVGSVTVLLAIVLAALLAPVLTSWDPSQASAREILLPPGGEHLLGTDSAGRDILARLLHGTRFTLLGAVLVIGVAFVIAVPAGMIAGYFGGRIDAALSWISDLLMSIPNLVIVLAFITVLGPRTTIVMLIFGVLFAPGTYRLTRSATRAVRRELYIDAAQVSGLSDLRIIRRHVLRRVRSPLMIQASIAAGVAIVLQSSLDFLGVGDPRDPRWGQMINDAFLNIYRAPLMILWPGLAIGITVAALALLGSALRDEIEATSSRRGRSARVRPQAKPTDPAEGLLTIRGLRIAYGEVEVVHGVDLSVQPGEVLGVVGESGSGKSQTLFAALGLLSPGGRITEGAAWVDGQPVAWPGSPDSAVTALRGRTIGYVPQEPMANLDPSFTVGHQLVEPLRHHLKLSRSQARLRALELLKRVGIPDPERTFSAYPHQISGGMAQRVLIAGAISCSPRLLVADEPTTALDVTVQAEVLELLRGIQKDEGMGMIVITHNLGVVADICDRVAVMQNGQVVENGSVRDVFARPQHSYTKMLLASTLEGAASRVQLDSEAAR</sequence>
<evidence type="ECO:0000256" key="3">
    <source>
        <dbReference type="ARBA" id="ARBA00005417"/>
    </source>
</evidence>
<keyword evidence="8" id="KW-0067">ATP-binding</keyword>
<dbReference type="CDD" id="cd03257">
    <property type="entry name" value="ABC_NikE_OppD_transporters"/>
    <property type="match status" value="1"/>
</dbReference>
<comment type="similarity">
    <text evidence="11">Belongs to the binding-protein-dependent transport system permease family.</text>
</comment>
<organism evidence="15 16">
    <name type="scientific">Kineosporia babensis</name>
    <dbReference type="NCBI Taxonomy" id="499548"/>
    <lineage>
        <taxon>Bacteria</taxon>
        <taxon>Bacillati</taxon>
        <taxon>Actinomycetota</taxon>
        <taxon>Actinomycetes</taxon>
        <taxon>Kineosporiales</taxon>
        <taxon>Kineosporiaceae</taxon>
        <taxon>Kineosporia</taxon>
    </lineage>
</organism>
<dbReference type="Pfam" id="PF12911">
    <property type="entry name" value="OppC_N"/>
    <property type="match status" value="1"/>
</dbReference>
<evidence type="ECO:0000256" key="4">
    <source>
        <dbReference type="ARBA" id="ARBA00022448"/>
    </source>
</evidence>
<dbReference type="InterPro" id="IPR025966">
    <property type="entry name" value="OppC_N"/>
</dbReference>
<name>A0A9X1SVK4_9ACTN</name>
<dbReference type="GO" id="GO:0005886">
    <property type="term" value="C:plasma membrane"/>
    <property type="evidence" value="ECO:0007669"/>
    <property type="project" value="UniProtKB-SubCell"/>
</dbReference>
<dbReference type="SUPFAM" id="SSF52540">
    <property type="entry name" value="P-loop containing nucleoside triphosphate hydrolases"/>
    <property type="match status" value="1"/>
</dbReference>
<dbReference type="InterPro" id="IPR003439">
    <property type="entry name" value="ABC_transporter-like_ATP-bd"/>
</dbReference>
<comment type="caution">
    <text evidence="15">The sequence shown here is derived from an EMBL/GenBank/DDBJ whole genome shotgun (WGS) entry which is preliminary data.</text>
</comment>
<keyword evidence="6 11" id="KW-0812">Transmembrane</keyword>
<dbReference type="SUPFAM" id="SSF161098">
    <property type="entry name" value="MetI-like"/>
    <property type="match status" value="1"/>
</dbReference>
<evidence type="ECO:0000256" key="2">
    <source>
        <dbReference type="ARBA" id="ARBA00004202"/>
    </source>
</evidence>
<feature type="transmembrane region" description="Helical" evidence="11">
    <location>
        <begin position="200"/>
        <end position="218"/>
    </location>
</feature>
<keyword evidence="4 11" id="KW-0813">Transport</keyword>
<dbReference type="PROSITE" id="PS00211">
    <property type="entry name" value="ABC_TRANSPORTER_1"/>
    <property type="match status" value="1"/>
</dbReference>
<comment type="subcellular location">
    <subcellularLocation>
        <location evidence="11">Cell membrane</location>
        <topology evidence="11">Multi-pass membrane protein</topology>
    </subcellularLocation>
    <subcellularLocation>
        <location evidence="2">Cell membrane</location>
        <topology evidence="2">Peripheral membrane protein</topology>
    </subcellularLocation>
    <subcellularLocation>
        <location evidence="1">Membrane</location>
        <topology evidence="1">Multi-pass membrane protein</topology>
    </subcellularLocation>
</comment>
<dbReference type="InterPro" id="IPR003593">
    <property type="entry name" value="AAA+_ATPase"/>
</dbReference>
<keyword evidence="16" id="KW-1185">Reference proteome</keyword>
<keyword evidence="5" id="KW-1003">Cell membrane</keyword>
<feature type="domain" description="ABC transporter" evidence="13">
    <location>
        <begin position="301"/>
        <end position="549"/>
    </location>
</feature>
<evidence type="ECO:0000256" key="1">
    <source>
        <dbReference type="ARBA" id="ARBA00004141"/>
    </source>
</evidence>
<evidence type="ECO:0000256" key="7">
    <source>
        <dbReference type="ARBA" id="ARBA00022741"/>
    </source>
</evidence>
<dbReference type="InterPro" id="IPR050388">
    <property type="entry name" value="ABC_Ni/Peptide_Import"/>
</dbReference>
<evidence type="ECO:0000256" key="9">
    <source>
        <dbReference type="ARBA" id="ARBA00022989"/>
    </source>
</evidence>
<feature type="transmembrane region" description="Helical" evidence="11">
    <location>
        <begin position="18"/>
        <end position="39"/>
    </location>
</feature>
<keyword evidence="10 11" id="KW-0472">Membrane</keyword>
<evidence type="ECO:0000256" key="5">
    <source>
        <dbReference type="ARBA" id="ARBA00022475"/>
    </source>
</evidence>
<dbReference type="GO" id="GO:0055085">
    <property type="term" value="P:transmembrane transport"/>
    <property type="evidence" value="ECO:0007669"/>
    <property type="project" value="InterPro"/>
</dbReference>
<proteinExistence type="inferred from homology"/>
<protein>
    <submittedName>
        <fullName evidence="15">Dipeptide/oligopeptide/nickel ABC transporter permease/ATP-binding protein</fullName>
    </submittedName>
</protein>